<evidence type="ECO:0000256" key="8">
    <source>
        <dbReference type="ARBA" id="ARBA00022573"/>
    </source>
</evidence>
<dbReference type="EC" id="2.7.8.26" evidence="5 19"/>
<dbReference type="HOGENOM" id="CLU_057426_1_2_9"/>
<comment type="cofactor">
    <cofactor evidence="1 19">
        <name>Mg(2+)</name>
        <dbReference type="ChEBI" id="CHEBI:18420"/>
    </cofactor>
</comment>
<reference evidence="20 21" key="1">
    <citation type="submission" date="2010-08" db="EMBL/GenBank/DDBJ databases">
        <authorList>
            <consortium name="US DOE Joint Genome Institute (JGI-PGF)"/>
            <person name="Lucas S."/>
            <person name="Copeland A."/>
            <person name="Lapidus A."/>
            <person name="Cheng J.-F."/>
            <person name="Bruce D."/>
            <person name="Goodwin L."/>
            <person name="Pitluck S."/>
            <person name="Land M.L."/>
            <person name="Hauser L."/>
            <person name="Chang Y.-J."/>
            <person name="Anderson I.J."/>
            <person name="Johnson E."/>
            <person name="Mulhopadhyay B."/>
            <person name="Kyrpides N."/>
            <person name="Woyke T.J."/>
        </authorList>
    </citation>
    <scope>NUCLEOTIDE SEQUENCE [LARGE SCALE GENOMIC DNA]</scope>
    <source>
        <strain evidence="20 21">6</strain>
    </source>
</reference>
<evidence type="ECO:0000256" key="18">
    <source>
        <dbReference type="ARBA" id="ARBA00049504"/>
    </source>
</evidence>
<feature type="transmembrane region" description="Helical" evidence="19">
    <location>
        <begin position="32"/>
        <end position="51"/>
    </location>
</feature>
<dbReference type="OrthoDB" id="9794626at2"/>
<dbReference type="eggNOG" id="COG0368">
    <property type="taxonomic scope" value="Bacteria"/>
</dbReference>
<comment type="subcellular location">
    <subcellularLocation>
        <location evidence="2 19">Cell membrane</location>
        <topology evidence="2 19">Multi-pass membrane protein</topology>
    </subcellularLocation>
</comment>
<evidence type="ECO:0000256" key="14">
    <source>
        <dbReference type="ARBA" id="ARBA00025228"/>
    </source>
</evidence>
<dbReference type="UniPathway" id="UPA00148">
    <property type="reaction ID" value="UER00238"/>
</dbReference>
<keyword evidence="21" id="KW-1185">Reference proteome</keyword>
<keyword evidence="8 19" id="KW-0169">Cobalamin biosynthesis</keyword>
<dbReference type="InterPro" id="IPR003805">
    <property type="entry name" value="CobS"/>
</dbReference>
<dbReference type="Proteomes" id="UP000005753">
    <property type="component" value="Chromosome"/>
</dbReference>
<evidence type="ECO:0000256" key="1">
    <source>
        <dbReference type="ARBA" id="ARBA00001946"/>
    </source>
</evidence>
<keyword evidence="13 19" id="KW-0472">Membrane</keyword>
<evidence type="ECO:0000256" key="19">
    <source>
        <dbReference type="HAMAP-Rule" id="MF_00719"/>
    </source>
</evidence>
<feature type="transmembrane region" description="Helical" evidence="19">
    <location>
        <begin position="57"/>
        <end position="76"/>
    </location>
</feature>
<comment type="catalytic activity">
    <reaction evidence="18 19">
        <text>alpha-ribazole 5'-phosphate + adenosylcob(III)inamide-GDP = adenosylcob(III)alamin 5'-phosphate + GMP + H(+)</text>
        <dbReference type="Rhea" id="RHEA:23560"/>
        <dbReference type="ChEBI" id="CHEBI:15378"/>
        <dbReference type="ChEBI" id="CHEBI:57918"/>
        <dbReference type="ChEBI" id="CHEBI:58115"/>
        <dbReference type="ChEBI" id="CHEBI:60487"/>
        <dbReference type="ChEBI" id="CHEBI:60493"/>
        <dbReference type="EC" id="2.7.8.26"/>
    </reaction>
</comment>
<evidence type="ECO:0000256" key="7">
    <source>
        <dbReference type="ARBA" id="ARBA00022475"/>
    </source>
</evidence>
<dbReference type="GO" id="GO:0009236">
    <property type="term" value="P:cobalamin biosynthetic process"/>
    <property type="evidence" value="ECO:0007669"/>
    <property type="project" value="UniProtKB-UniRule"/>
</dbReference>
<feature type="transmembrane region" description="Helical" evidence="19">
    <location>
        <begin position="110"/>
        <end position="130"/>
    </location>
</feature>
<evidence type="ECO:0000256" key="16">
    <source>
        <dbReference type="ARBA" id="ARBA00032853"/>
    </source>
</evidence>
<dbReference type="GO" id="GO:0008818">
    <property type="term" value="F:cobalamin 5'-phosphate synthase activity"/>
    <property type="evidence" value="ECO:0007669"/>
    <property type="project" value="UniProtKB-UniRule"/>
</dbReference>
<evidence type="ECO:0000256" key="6">
    <source>
        <dbReference type="ARBA" id="ARBA00015850"/>
    </source>
</evidence>
<dbReference type="PANTHER" id="PTHR34148:SF1">
    <property type="entry name" value="ADENOSYLCOBINAMIDE-GDP RIBAZOLETRANSFERASE"/>
    <property type="match status" value="1"/>
</dbReference>
<keyword evidence="11 19" id="KW-0460">Magnesium</keyword>
<comment type="function">
    <text evidence="14 19">Joins adenosylcobinamide-GDP and alpha-ribazole to generate adenosylcobalamin (Ado-cobalamin). Also synthesizes adenosylcobalamin 5'-phosphate from adenosylcobinamide-GDP and alpha-ribazole 5'-phosphate.</text>
</comment>
<protein>
    <recommendedName>
        <fullName evidence="6 19">Adenosylcobinamide-GDP ribazoletransferase</fullName>
        <ecNumber evidence="5 19">2.7.8.26</ecNumber>
    </recommendedName>
    <alternativeName>
        <fullName evidence="16 19">Cobalamin synthase</fullName>
    </alternativeName>
    <alternativeName>
        <fullName evidence="15 19">Cobalamin-5'-phosphate synthase</fullName>
    </alternativeName>
</protein>
<feature type="transmembrane region" description="Helical" evidence="19">
    <location>
        <begin position="182"/>
        <end position="211"/>
    </location>
</feature>
<evidence type="ECO:0000256" key="9">
    <source>
        <dbReference type="ARBA" id="ARBA00022679"/>
    </source>
</evidence>
<dbReference type="HAMAP" id="MF_00719">
    <property type="entry name" value="CobS"/>
    <property type="match status" value="1"/>
</dbReference>
<evidence type="ECO:0000313" key="21">
    <source>
        <dbReference type="Proteomes" id="UP000005753"/>
    </source>
</evidence>
<dbReference type="EMBL" id="CM001487">
    <property type="protein sequence ID" value="EIM56208.1"/>
    <property type="molecule type" value="Genomic_DNA"/>
</dbReference>
<evidence type="ECO:0000256" key="4">
    <source>
        <dbReference type="ARBA" id="ARBA00010561"/>
    </source>
</evidence>
<comment type="catalytic activity">
    <reaction evidence="17 19">
        <text>alpha-ribazole + adenosylcob(III)inamide-GDP = adenosylcob(III)alamin + GMP + H(+)</text>
        <dbReference type="Rhea" id="RHEA:16049"/>
        <dbReference type="ChEBI" id="CHEBI:10329"/>
        <dbReference type="ChEBI" id="CHEBI:15378"/>
        <dbReference type="ChEBI" id="CHEBI:18408"/>
        <dbReference type="ChEBI" id="CHEBI:58115"/>
        <dbReference type="ChEBI" id="CHEBI:60487"/>
        <dbReference type="EC" id="2.7.8.26"/>
    </reaction>
</comment>
<proteinExistence type="inferred from homology"/>
<keyword evidence="7 19" id="KW-1003">Cell membrane</keyword>
<evidence type="ECO:0000256" key="11">
    <source>
        <dbReference type="ARBA" id="ARBA00022842"/>
    </source>
</evidence>
<name>I5AQY5_EUBC6</name>
<comment type="similarity">
    <text evidence="4 19">Belongs to the CobS family.</text>
</comment>
<dbReference type="STRING" id="633697.EubceDRAFT1_0348"/>
<keyword evidence="10 19" id="KW-0812">Transmembrane</keyword>
<dbReference type="GO" id="GO:0005886">
    <property type="term" value="C:plasma membrane"/>
    <property type="evidence" value="ECO:0007669"/>
    <property type="project" value="UniProtKB-SubCell"/>
</dbReference>
<keyword evidence="9 19" id="KW-0808">Transferase</keyword>
<feature type="transmembrane region" description="Helical" evidence="19">
    <location>
        <begin position="231"/>
        <end position="250"/>
    </location>
</feature>
<evidence type="ECO:0000313" key="20">
    <source>
        <dbReference type="EMBL" id="EIM56208.1"/>
    </source>
</evidence>
<evidence type="ECO:0000256" key="2">
    <source>
        <dbReference type="ARBA" id="ARBA00004651"/>
    </source>
</evidence>
<evidence type="ECO:0000256" key="13">
    <source>
        <dbReference type="ARBA" id="ARBA00023136"/>
    </source>
</evidence>
<gene>
    <name evidence="19" type="primary">cobS</name>
    <name evidence="20" type="ORF">EubceDRAFT1_0348</name>
</gene>
<evidence type="ECO:0000256" key="12">
    <source>
        <dbReference type="ARBA" id="ARBA00022989"/>
    </source>
</evidence>
<comment type="pathway">
    <text evidence="3 19">Cofactor biosynthesis; adenosylcobalamin biosynthesis; adenosylcobalamin from cob(II)yrinate a,c-diamide: step 7/7.</text>
</comment>
<organism evidence="20 21">
    <name type="scientific">Eubacterium cellulosolvens (strain ATCC 43171 / JCM 9499 / 6)</name>
    <name type="common">Cillobacterium cellulosolvens</name>
    <dbReference type="NCBI Taxonomy" id="633697"/>
    <lineage>
        <taxon>Bacteria</taxon>
        <taxon>Bacillati</taxon>
        <taxon>Bacillota</taxon>
        <taxon>Clostridia</taxon>
        <taxon>Eubacteriales</taxon>
        <taxon>Eubacteriaceae</taxon>
        <taxon>Eubacterium</taxon>
    </lineage>
</organism>
<dbReference type="PANTHER" id="PTHR34148">
    <property type="entry name" value="ADENOSYLCOBINAMIDE-GDP RIBAZOLETRANSFERASE"/>
    <property type="match status" value="1"/>
</dbReference>
<keyword evidence="12 19" id="KW-1133">Transmembrane helix</keyword>
<evidence type="ECO:0000256" key="5">
    <source>
        <dbReference type="ARBA" id="ARBA00013200"/>
    </source>
</evidence>
<accession>I5AQY5</accession>
<evidence type="ECO:0000256" key="10">
    <source>
        <dbReference type="ARBA" id="ARBA00022692"/>
    </source>
</evidence>
<evidence type="ECO:0000256" key="15">
    <source>
        <dbReference type="ARBA" id="ARBA00032605"/>
    </source>
</evidence>
<dbReference type="AlphaFoldDB" id="I5AQY5"/>
<dbReference type="GO" id="GO:0051073">
    <property type="term" value="F:adenosylcobinamide-GDP ribazoletransferase activity"/>
    <property type="evidence" value="ECO:0007669"/>
    <property type="project" value="UniProtKB-UniRule"/>
</dbReference>
<dbReference type="Pfam" id="PF02654">
    <property type="entry name" value="CobS"/>
    <property type="match status" value="1"/>
</dbReference>
<sequence>MKRILKNAAVAFSMYSRIPMPQFVWNDESMRYALCFFPLIGLVIGLFEYLWYTLCSILNIGSTMFAAGVVAIPLLLTGGIHFDGFMDTSDALSSWRPQEERLRILKDSHVGAFAVIRAAVYLLIAYGSAAELYRHALPSLCLGFAISRCLSGISVVTIPSANPGGSAAEFSTRASRNVVREVLFFLFVVLIVCAFILDLTTGVLMVFAALVSVHYYHHICMKYFGGMTGDLAGYFVCNCELYMLLTVVLGSKIVRLFL</sequence>
<evidence type="ECO:0000256" key="3">
    <source>
        <dbReference type="ARBA" id="ARBA00004663"/>
    </source>
</evidence>
<reference evidence="20 21" key="2">
    <citation type="submission" date="2012-02" db="EMBL/GenBank/DDBJ databases">
        <title>Improved High-Quality Draft sequence of Eubacterium cellulosolvens 6.</title>
        <authorList>
            <consortium name="US DOE Joint Genome Institute"/>
            <person name="Lucas S."/>
            <person name="Han J."/>
            <person name="Lapidus A."/>
            <person name="Cheng J.-F."/>
            <person name="Goodwin L."/>
            <person name="Pitluck S."/>
            <person name="Peters L."/>
            <person name="Mikhailova N."/>
            <person name="Gu W."/>
            <person name="Detter J.C."/>
            <person name="Han C."/>
            <person name="Tapia R."/>
            <person name="Land M."/>
            <person name="Hauser L."/>
            <person name="Kyrpides N."/>
            <person name="Ivanova N."/>
            <person name="Pagani I."/>
            <person name="Johnson E."/>
            <person name="Mukhopadhyay B."/>
            <person name="Anderson I."/>
            <person name="Woyke T."/>
        </authorList>
    </citation>
    <scope>NUCLEOTIDE SEQUENCE [LARGE SCALE GENOMIC DNA]</scope>
    <source>
        <strain evidence="20 21">6</strain>
    </source>
</reference>
<evidence type="ECO:0000256" key="17">
    <source>
        <dbReference type="ARBA" id="ARBA00048623"/>
    </source>
</evidence>